<dbReference type="GeneID" id="86946212"/>
<dbReference type="Proteomes" id="UP000254454">
    <property type="component" value="Unassembled WGS sequence"/>
</dbReference>
<dbReference type="KEGG" id="ema:C1192_03580"/>
<comment type="cofactor">
    <cofactor evidence="5">
        <name>Zn(2+)</name>
        <dbReference type="ChEBI" id="CHEBI:29105"/>
    </cofactor>
    <text evidence="5">Binds 1 zinc ion per subunit.</text>
</comment>
<evidence type="ECO:0000313" key="10">
    <source>
        <dbReference type="EMBL" id="QLU99974.1"/>
    </source>
</evidence>
<dbReference type="FunFam" id="3.40.630.10:FF:000017">
    <property type="entry name" value="Succinylglutamate desuccinylase"/>
    <property type="match status" value="1"/>
</dbReference>
<dbReference type="AlphaFoldDB" id="A0A2B7M5X1"/>
<accession>A0A2B7M5X1</accession>
<dbReference type="CDD" id="cd03855">
    <property type="entry name" value="M14_ASTE"/>
    <property type="match status" value="1"/>
</dbReference>
<evidence type="ECO:0000256" key="3">
    <source>
        <dbReference type="ARBA" id="ARBA00022801"/>
    </source>
</evidence>
<dbReference type="NCBIfam" id="TIGR03242">
    <property type="entry name" value="arg_catab_astE"/>
    <property type="match status" value="1"/>
</dbReference>
<dbReference type="EMBL" id="QONO01000195">
    <property type="protein sequence ID" value="RDR23360.1"/>
    <property type="molecule type" value="Genomic_DNA"/>
</dbReference>
<evidence type="ECO:0000313" key="14">
    <source>
        <dbReference type="Proteomes" id="UP000254454"/>
    </source>
</evidence>
<dbReference type="NCBIfam" id="NF003706">
    <property type="entry name" value="PRK05324.1"/>
    <property type="match status" value="1"/>
</dbReference>
<organism evidence="12 14">
    <name type="scientific">Escherichia marmotae</name>
    <dbReference type="NCBI Taxonomy" id="1499973"/>
    <lineage>
        <taxon>Bacteria</taxon>
        <taxon>Pseudomonadati</taxon>
        <taxon>Pseudomonadota</taxon>
        <taxon>Gammaproteobacteria</taxon>
        <taxon>Enterobacterales</taxon>
        <taxon>Enterobacteriaceae</taxon>
        <taxon>Escherichia</taxon>
    </lineage>
</organism>
<dbReference type="PANTHER" id="PTHR15162:SF7">
    <property type="entry name" value="SUCCINYLGLUTAMATE DESUCCINYLASE"/>
    <property type="match status" value="1"/>
</dbReference>
<feature type="domain" description="AstE/AspA barrel-sandwich hybrid" evidence="7">
    <location>
        <begin position="250"/>
        <end position="320"/>
    </location>
</feature>
<name>A0A2B7M5X1_9ESCH</name>
<comment type="catalytic activity">
    <reaction evidence="5">
        <text>N-succinyl-L-glutamate + H2O = L-glutamate + succinate</text>
        <dbReference type="Rhea" id="RHEA:15169"/>
        <dbReference type="ChEBI" id="CHEBI:15377"/>
        <dbReference type="ChEBI" id="CHEBI:29985"/>
        <dbReference type="ChEBI" id="CHEBI:30031"/>
        <dbReference type="ChEBI" id="CHEBI:58763"/>
        <dbReference type="EC" id="3.5.1.96"/>
    </reaction>
</comment>
<evidence type="ECO:0000313" key="9">
    <source>
        <dbReference type="EMBL" id="QLP26955.1"/>
    </source>
</evidence>
<reference evidence="16 17" key="3">
    <citation type="submission" date="2020-06" db="EMBL/GenBank/DDBJ databases">
        <title>REHAB project genomes.</title>
        <authorList>
            <person name="Shaw L.P."/>
        </authorList>
    </citation>
    <scope>NUCLEOTIDE SEQUENCE [LARGE SCALE GENOMIC DNA]</scope>
    <source>
        <strain evidence="9 16">RHB42-C09</strain>
        <strain evidence="11 18">RHBSTW-00777</strain>
        <strain evidence="10 17">RHBSTW-00814</strain>
    </source>
</reference>
<dbReference type="EMBL" id="CP056159">
    <property type="protein sequence ID" value="QLU99974.1"/>
    <property type="molecule type" value="Genomic_DNA"/>
</dbReference>
<dbReference type="Pfam" id="PF04952">
    <property type="entry name" value="AstE_AspA_hybrid"/>
    <property type="match status" value="1"/>
</dbReference>
<dbReference type="InterPro" id="IPR007036">
    <property type="entry name" value="Aste_AspA_hybrid_dom"/>
</dbReference>
<dbReference type="EMBL" id="CP056165">
    <property type="protein sequence ID" value="QLX30060.1"/>
    <property type="molecule type" value="Genomic_DNA"/>
</dbReference>
<dbReference type="EMBL" id="LR134270">
    <property type="protein sequence ID" value="VED77798.1"/>
    <property type="molecule type" value="Genomic_DNA"/>
</dbReference>
<evidence type="ECO:0000313" key="16">
    <source>
        <dbReference type="Proteomes" id="UP000510862"/>
    </source>
</evidence>
<evidence type="ECO:0000313" key="12">
    <source>
        <dbReference type="EMBL" id="RDR23360.1"/>
    </source>
</evidence>
<keyword evidence="4 5" id="KW-0862">Zinc</keyword>
<evidence type="ECO:0000313" key="18">
    <source>
        <dbReference type="Proteomes" id="UP000512146"/>
    </source>
</evidence>
<dbReference type="InterPro" id="IPR016681">
    <property type="entry name" value="SuccinylGlu_desuccinylase"/>
</dbReference>
<comment type="similarity">
    <text evidence="5">Belongs to the AspA/AstE family. Succinylglutamate desuccinylase subfamily.</text>
</comment>
<dbReference type="Proteomes" id="UP000277464">
    <property type="component" value="Chromosome"/>
</dbReference>
<feature type="binding site" evidence="5">
    <location>
        <position position="147"/>
    </location>
    <ligand>
        <name>Zn(2+)</name>
        <dbReference type="ChEBI" id="CHEBI:29105"/>
    </ligand>
</feature>
<evidence type="ECO:0000259" key="8">
    <source>
        <dbReference type="Pfam" id="PF24827"/>
    </source>
</evidence>
<evidence type="ECO:0000313" key="13">
    <source>
        <dbReference type="EMBL" id="VED77798.1"/>
    </source>
</evidence>
<evidence type="ECO:0000256" key="4">
    <source>
        <dbReference type="ARBA" id="ARBA00022833"/>
    </source>
</evidence>
<dbReference type="Proteomes" id="UP000510862">
    <property type="component" value="Chromosome"/>
</dbReference>
<sequence length="322" mass="35822">MDNFLALTLTGKKPAVTARESNGVHWRWLGDGLLELTPVTPPQGALVISAGIHGNETAPVEMLEALLGAIYHGEIQLRWRLLAILGNPPALKQGKRYCHSDMNRMFGGRWQLFAESGETCRARELEQSLEDFYQQGKESVRWHLDLHTAIRGSYHPRFGVLPQRDIPWDEKFLTWLGAAGLEALVFHQTPGGTFTHFSAEHFGTQACTLELGKALPFGQNDLCQFAPTSSAIAALLSGMSVGFDKKPPLRYRVVSQITRHSTDFELHMASETLNFTAFKKGTLLAQDGEERFTVTHDVEYVLFPNPLVALGLRAGLMLEQII</sequence>
<accession>A0A370V350</accession>
<dbReference type="Gene3D" id="3.40.630.10">
    <property type="entry name" value="Zn peptidases"/>
    <property type="match status" value="1"/>
</dbReference>
<dbReference type="SUPFAM" id="SSF53187">
    <property type="entry name" value="Zn-dependent exopeptidases"/>
    <property type="match status" value="1"/>
</dbReference>
<evidence type="ECO:0000313" key="17">
    <source>
        <dbReference type="Proteomes" id="UP000512115"/>
    </source>
</evidence>
<dbReference type="Pfam" id="PF24827">
    <property type="entry name" value="AstE_AspA_cat"/>
    <property type="match status" value="1"/>
</dbReference>
<dbReference type="PIRSF" id="PIRSF017020">
    <property type="entry name" value="AstE"/>
    <property type="match status" value="1"/>
</dbReference>
<evidence type="ECO:0000256" key="1">
    <source>
        <dbReference type="ARBA" id="ARBA00022503"/>
    </source>
</evidence>
<dbReference type="EMBL" id="CP058207">
    <property type="protein sequence ID" value="QLP26955.1"/>
    <property type="molecule type" value="Genomic_DNA"/>
</dbReference>
<evidence type="ECO:0000313" key="11">
    <source>
        <dbReference type="EMBL" id="QLX30060.1"/>
    </source>
</evidence>
<feature type="active site" evidence="5">
    <location>
        <position position="210"/>
    </location>
</feature>
<feature type="domain" description="Succinylglutamate desuccinylase/Aspartoacylase catalytic" evidence="8">
    <location>
        <begin position="45"/>
        <end position="235"/>
    </location>
</feature>
<evidence type="ECO:0000256" key="6">
    <source>
        <dbReference type="NCBIfam" id="TIGR03242"/>
    </source>
</evidence>
<feature type="binding site" evidence="5">
    <location>
        <position position="53"/>
    </location>
    <ligand>
        <name>Zn(2+)</name>
        <dbReference type="ChEBI" id="CHEBI:29105"/>
    </ligand>
</feature>
<evidence type="ECO:0000256" key="5">
    <source>
        <dbReference type="HAMAP-Rule" id="MF_00767"/>
    </source>
</evidence>
<dbReference type="InterPro" id="IPR055438">
    <property type="entry name" value="AstE_AspA_cat"/>
</dbReference>
<keyword evidence="2 5" id="KW-0479">Metal-binding</keyword>
<feature type="binding site" evidence="5">
    <location>
        <position position="56"/>
    </location>
    <ligand>
        <name>Zn(2+)</name>
        <dbReference type="ChEBI" id="CHEBI:29105"/>
    </ligand>
</feature>
<dbReference type="Proteomes" id="UP000512115">
    <property type="component" value="Chromosome"/>
</dbReference>
<keyword evidence="1 5" id="KW-0056">Arginine metabolism</keyword>
<proteinExistence type="inferred from homology"/>
<dbReference type="GO" id="GO:0008270">
    <property type="term" value="F:zinc ion binding"/>
    <property type="evidence" value="ECO:0007669"/>
    <property type="project" value="UniProtKB-UniRule"/>
</dbReference>
<dbReference type="UniPathway" id="UPA00185">
    <property type="reaction ID" value="UER00283"/>
</dbReference>
<dbReference type="GO" id="GO:0009017">
    <property type="term" value="F:succinylglutamate desuccinylase activity"/>
    <property type="evidence" value="ECO:0007669"/>
    <property type="project" value="UniProtKB-UniRule"/>
</dbReference>
<evidence type="ECO:0000259" key="7">
    <source>
        <dbReference type="Pfam" id="PF04952"/>
    </source>
</evidence>
<dbReference type="PANTHER" id="PTHR15162">
    <property type="entry name" value="ASPARTOACYLASE"/>
    <property type="match status" value="1"/>
</dbReference>
<reference evidence="12 14" key="1">
    <citation type="submission" date="2018-06" db="EMBL/GenBank/DDBJ databases">
        <title>Recombination Drives Gene Content and Phenotype Evolution in Wild Type E. coli Strains.</title>
        <authorList>
            <person name="Field C.M."/>
            <person name="Silander O.K."/>
            <person name="Van Nimwegen E."/>
        </authorList>
    </citation>
    <scope>NUCLEOTIDE SEQUENCE [LARGE SCALE GENOMIC DNA]</scope>
    <source>
        <strain evidence="12 14">SC344</strain>
    </source>
</reference>
<evidence type="ECO:0000313" key="15">
    <source>
        <dbReference type="Proteomes" id="UP000277464"/>
    </source>
</evidence>
<keyword evidence="3 5" id="KW-0378">Hydrolase</keyword>
<dbReference type="InterPro" id="IPR050178">
    <property type="entry name" value="AspA/AstE_fam"/>
</dbReference>
<gene>
    <name evidence="5 12" type="primary">astE</name>
    <name evidence="12" type="ORF">C4A13_01180</name>
    <name evidence="9" type="ORF">HV018_09855</name>
    <name evidence="11" type="ORF">HV276_10205</name>
    <name evidence="10" type="ORF">HV284_02185</name>
    <name evidence="13" type="ORF">NCTC8196_02183</name>
</gene>
<dbReference type="Proteomes" id="UP000512146">
    <property type="component" value="Chromosome"/>
</dbReference>
<dbReference type="GO" id="GO:0019545">
    <property type="term" value="P:L-arginine catabolic process to succinate"/>
    <property type="evidence" value="ECO:0007669"/>
    <property type="project" value="UniProtKB-UniRule"/>
</dbReference>
<protein>
    <recommendedName>
        <fullName evidence="5 6">Succinylglutamate desuccinylase</fullName>
        <ecNumber evidence="5 6">3.5.1.96</ecNumber>
    </recommendedName>
</protein>
<comment type="pathway">
    <text evidence="5">Amino-acid degradation; L-arginine degradation via AST pathway; L-glutamate and succinate from L-arginine: step 5/5.</text>
</comment>
<comment type="function">
    <text evidence="5">Transforms N(2)-succinylglutamate into succinate and glutamate.</text>
</comment>
<reference evidence="13 15" key="2">
    <citation type="submission" date="2018-12" db="EMBL/GenBank/DDBJ databases">
        <authorList>
            <consortium name="Pathogen Informatics"/>
        </authorList>
    </citation>
    <scope>NUCLEOTIDE SEQUENCE [LARGE SCALE GENOMIC DNA]</scope>
    <source>
        <strain evidence="13 15">NCTC8196</strain>
    </source>
</reference>
<dbReference type="RefSeq" id="WP_001516299.1">
    <property type="nucleotide sequence ID" value="NZ_ADKG01000008.1"/>
</dbReference>
<dbReference type="HAMAP" id="MF_00767">
    <property type="entry name" value="Arg_catab_AstE"/>
    <property type="match status" value="1"/>
</dbReference>
<dbReference type="GO" id="GO:0019544">
    <property type="term" value="P:L-arginine catabolic process to L-glutamate"/>
    <property type="evidence" value="ECO:0007669"/>
    <property type="project" value="UniProtKB-UniRule"/>
</dbReference>
<dbReference type="EC" id="3.5.1.96" evidence="5 6"/>
<dbReference type="GO" id="GO:0016788">
    <property type="term" value="F:hydrolase activity, acting on ester bonds"/>
    <property type="evidence" value="ECO:0007669"/>
    <property type="project" value="UniProtKB-UniRule"/>
</dbReference>
<evidence type="ECO:0000256" key="2">
    <source>
        <dbReference type="ARBA" id="ARBA00022723"/>
    </source>
</evidence>